<dbReference type="InterPro" id="IPR036734">
    <property type="entry name" value="Neur_chan_lig-bd_sf"/>
</dbReference>
<dbReference type="Gene3D" id="2.70.170.10">
    <property type="entry name" value="Neurotransmitter-gated ion-channel ligand-binding domain"/>
    <property type="match status" value="1"/>
</dbReference>
<protein>
    <recommendedName>
        <fullName evidence="2">Neurotransmitter-gated ion-channel ligand-binding domain-containing protein</fullName>
    </recommendedName>
</protein>
<accession>A0AAE1D9T4</accession>
<name>A0AAE1D9T4_9GAST</name>
<evidence type="ECO:0000259" key="2">
    <source>
        <dbReference type="Pfam" id="PF02931"/>
    </source>
</evidence>
<feature type="signal peptide" evidence="1">
    <location>
        <begin position="1"/>
        <end position="21"/>
    </location>
</feature>
<keyword evidence="4" id="KW-1185">Reference proteome</keyword>
<dbReference type="InterPro" id="IPR006202">
    <property type="entry name" value="Neur_chan_lig-bd"/>
</dbReference>
<feature type="domain" description="Neurotransmitter-gated ion-channel ligand-binding" evidence="2">
    <location>
        <begin position="40"/>
        <end position="236"/>
    </location>
</feature>
<feature type="chain" id="PRO_5042031508" description="Neurotransmitter-gated ion-channel ligand-binding domain-containing protein" evidence="1">
    <location>
        <begin position="22"/>
        <end position="237"/>
    </location>
</feature>
<dbReference type="GO" id="GO:0005230">
    <property type="term" value="F:extracellular ligand-gated monoatomic ion channel activity"/>
    <property type="evidence" value="ECO:0007669"/>
    <property type="project" value="InterPro"/>
</dbReference>
<proteinExistence type="predicted"/>
<evidence type="ECO:0000256" key="1">
    <source>
        <dbReference type="SAM" id="SignalP"/>
    </source>
</evidence>
<sequence>MVRSLFFACTYIFIYGNSVWASVSTEAIRQRMEWVRENAEPALIPIQGEPLNVSLALDLSAIREVDISRGEVEILAVRNIGWKNPSFSWLENESLYKKNGDNNIHSFSMDIKNLWTPDIVAFNAVHAPELLSPPIANVAADGAIFYAPNERIRFRCKLGSFESTEGTNCTLKYGSWTYHGLLIHLTANKNDFTKWNYEEDERFDLLGTYVESETKYYPCCTEPYPDVKFILNIRKKS</sequence>
<comment type="caution">
    <text evidence="3">The sequence shown here is derived from an EMBL/GenBank/DDBJ whole genome shotgun (WGS) entry which is preliminary data.</text>
</comment>
<dbReference type="Proteomes" id="UP001283361">
    <property type="component" value="Unassembled WGS sequence"/>
</dbReference>
<dbReference type="AlphaFoldDB" id="A0AAE1D9T4"/>
<dbReference type="GO" id="GO:0016020">
    <property type="term" value="C:membrane"/>
    <property type="evidence" value="ECO:0007669"/>
    <property type="project" value="InterPro"/>
</dbReference>
<gene>
    <name evidence="3" type="ORF">RRG08_020651</name>
</gene>
<reference evidence="3" key="1">
    <citation type="journal article" date="2023" name="G3 (Bethesda)">
        <title>A reference genome for the long-term kleptoplast-retaining sea slug Elysia crispata morphotype clarki.</title>
        <authorList>
            <person name="Eastman K.E."/>
            <person name="Pendleton A.L."/>
            <person name="Shaikh M.A."/>
            <person name="Suttiyut T."/>
            <person name="Ogas R."/>
            <person name="Tomko P."/>
            <person name="Gavelis G."/>
            <person name="Widhalm J.R."/>
            <person name="Wisecaver J.H."/>
        </authorList>
    </citation>
    <scope>NUCLEOTIDE SEQUENCE</scope>
    <source>
        <strain evidence="3">ECLA1</strain>
    </source>
</reference>
<evidence type="ECO:0000313" key="3">
    <source>
        <dbReference type="EMBL" id="KAK3762572.1"/>
    </source>
</evidence>
<dbReference type="Pfam" id="PF02931">
    <property type="entry name" value="Neur_chan_LBD"/>
    <property type="match status" value="1"/>
</dbReference>
<organism evidence="3 4">
    <name type="scientific">Elysia crispata</name>
    <name type="common">lettuce slug</name>
    <dbReference type="NCBI Taxonomy" id="231223"/>
    <lineage>
        <taxon>Eukaryota</taxon>
        <taxon>Metazoa</taxon>
        <taxon>Spiralia</taxon>
        <taxon>Lophotrochozoa</taxon>
        <taxon>Mollusca</taxon>
        <taxon>Gastropoda</taxon>
        <taxon>Heterobranchia</taxon>
        <taxon>Euthyneura</taxon>
        <taxon>Panpulmonata</taxon>
        <taxon>Sacoglossa</taxon>
        <taxon>Placobranchoidea</taxon>
        <taxon>Plakobranchidae</taxon>
        <taxon>Elysia</taxon>
    </lineage>
</organism>
<evidence type="ECO:0000313" key="4">
    <source>
        <dbReference type="Proteomes" id="UP001283361"/>
    </source>
</evidence>
<keyword evidence="1" id="KW-0732">Signal</keyword>
<dbReference type="SUPFAM" id="SSF63712">
    <property type="entry name" value="Nicotinic receptor ligand binding domain-like"/>
    <property type="match status" value="1"/>
</dbReference>
<dbReference type="EMBL" id="JAWDGP010004681">
    <property type="protein sequence ID" value="KAK3762572.1"/>
    <property type="molecule type" value="Genomic_DNA"/>
</dbReference>